<gene>
    <name evidence="1" type="ORF">FD00_GL002501</name>
</gene>
<dbReference type="Gene3D" id="1.10.260.40">
    <property type="entry name" value="lambda repressor-like DNA-binding domains"/>
    <property type="match status" value="1"/>
</dbReference>
<evidence type="ECO:0008006" key="3">
    <source>
        <dbReference type="Google" id="ProtNLM"/>
    </source>
</evidence>
<organism evidence="1 2">
    <name type="scientific">Liquorilactobacillus mali KCTC 3596 = DSM 20444</name>
    <dbReference type="NCBI Taxonomy" id="1046596"/>
    <lineage>
        <taxon>Bacteria</taxon>
        <taxon>Bacillati</taxon>
        <taxon>Bacillota</taxon>
        <taxon>Bacilli</taxon>
        <taxon>Lactobacillales</taxon>
        <taxon>Lactobacillaceae</taxon>
        <taxon>Liquorilactobacillus</taxon>
    </lineage>
</organism>
<accession>J0L7K7</accession>
<keyword evidence="2" id="KW-1185">Reference proteome</keyword>
<dbReference type="Proteomes" id="UP000050898">
    <property type="component" value="Unassembled WGS sequence"/>
</dbReference>
<dbReference type="AlphaFoldDB" id="J0L7K7"/>
<sequence>MTRISTNTLKSYEDNIERLRSAKYSNLEKITSALKISVDDIFLSPNSEKPKMMTSV</sequence>
<reference evidence="1 2" key="1">
    <citation type="journal article" date="2015" name="Genome Announc.">
        <title>Expanding the biotechnology potential of lactobacilli through comparative genomics of 213 strains and associated genera.</title>
        <authorList>
            <person name="Sun Z."/>
            <person name="Harris H.M."/>
            <person name="McCann A."/>
            <person name="Guo C."/>
            <person name="Argimon S."/>
            <person name="Zhang W."/>
            <person name="Yang X."/>
            <person name="Jeffery I.B."/>
            <person name="Cooney J.C."/>
            <person name="Kagawa T.F."/>
            <person name="Liu W."/>
            <person name="Song Y."/>
            <person name="Salvetti E."/>
            <person name="Wrobel A."/>
            <person name="Rasinkangas P."/>
            <person name="Parkhill J."/>
            <person name="Rea M.C."/>
            <person name="O'Sullivan O."/>
            <person name="Ritari J."/>
            <person name="Douillard F.P."/>
            <person name="Paul Ross R."/>
            <person name="Yang R."/>
            <person name="Briner A.E."/>
            <person name="Felis G.E."/>
            <person name="de Vos W.M."/>
            <person name="Barrangou R."/>
            <person name="Klaenhammer T.R."/>
            <person name="Caufield P.W."/>
            <person name="Cui Y."/>
            <person name="Zhang H."/>
            <person name="O'Toole P.W."/>
        </authorList>
    </citation>
    <scope>NUCLEOTIDE SEQUENCE [LARGE SCALE GENOMIC DNA]</scope>
    <source>
        <strain evidence="1 2">DSM 20444</strain>
    </source>
</reference>
<dbReference type="OrthoDB" id="2339722at2"/>
<dbReference type="PATRIC" id="fig|1046596.6.peg.2632"/>
<evidence type="ECO:0000313" key="2">
    <source>
        <dbReference type="Proteomes" id="UP000050898"/>
    </source>
</evidence>
<dbReference type="EMBL" id="AYYH01000091">
    <property type="protein sequence ID" value="KRN07875.1"/>
    <property type="molecule type" value="Genomic_DNA"/>
</dbReference>
<name>J0L7K7_9LACO</name>
<comment type="caution">
    <text evidence="1">The sequence shown here is derived from an EMBL/GenBank/DDBJ whole genome shotgun (WGS) entry which is preliminary data.</text>
</comment>
<dbReference type="InterPro" id="IPR010982">
    <property type="entry name" value="Lambda_DNA-bd_dom_sf"/>
</dbReference>
<evidence type="ECO:0000313" key="1">
    <source>
        <dbReference type="EMBL" id="KRN07875.1"/>
    </source>
</evidence>
<dbReference type="GO" id="GO:0003677">
    <property type="term" value="F:DNA binding"/>
    <property type="evidence" value="ECO:0007669"/>
    <property type="project" value="InterPro"/>
</dbReference>
<proteinExistence type="predicted"/>
<protein>
    <recommendedName>
        <fullName evidence="3">HTH cro/C1-type domain-containing protein</fullName>
    </recommendedName>
</protein>